<protein>
    <recommendedName>
        <fullName evidence="3">FAD dependent oxidoreductase domain-containing protein</fullName>
    </recommendedName>
</protein>
<evidence type="ECO:0000259" key="3">
    <source>
        <dbReference type="Pfam" id="PF01266"/>
    </source>
</evidence>
<dbReference type="Proteomes" id="UP000663868">
    <property type="component" value="Unassembled WGS sequence"/>
</dbReference>
<dbReference type="Pfam" id="PF01266">
    <property type="entry name" value="DAO"/>
    <property type="match status" value="1"/>
</dbReference>
<feature type="compositionally biased region" description="Low complexity" evidence="1">
    <location>
        <begin position="1"/>
        <end position="12"/>
    </location>
</feature>
<sequence length="136" mass="15331">ASKDSSITTTTDSNKDLTTEKSSEISTVKRAFTLINPKTVHEIKRIDDTPIKNEMDLIRHRLTENRVKNIPIETDVLIIGGAIMGSSIAYFLKQRSPDMKVTVLERDWNYTTSSTVLSAGGLRQQFALVNIYSIWK</sequence>
<dbReference type="AlphaFoldDB" id="A0A820I782"/>
<evidence type="ECO:0000256" key="2">
    <source>
        <dbReference type="SAM" id="Phobius"/>
    </source>
</evidence>
<organism evidence="4 5">
    <name type="scientific">Adineta steineri</name>
    <dbReference type="NCBI Taxonomy" id="433720"/>
    <lineage>
        <taxon>Eukaryota</taxon>
        <taxon>Metazoa</taxon>
        <taxon>Spiralia</taxon>
        <taxon>Gnathifera</taxon>
        <taxon>Rotifera</taxon>
        <taxon>Eurotatoria</taxon>
        <taxon>Bdelloidea</taxon>
        <taxon>Adinetida</taxon>
        <taxon>Adinetidae</taxon>
        <taxon>Adineta</taxon>
    </lineage>
</organism>
<feature type="domain" description="FAD dependent oxidoreductase" evidence="3">
    <location>
        <begin position="75"/>
        <end position="126"/>
    </location>
</feature>
<keyword evidence="2" id="KW-0472">Membrane</keyword>
<comment type="caution">
    <text evidence="4">The sequence shown here is derived from an EMBL/GenBank/DDBJ whole genome shotgun (WGS) entry which is preliminary data.</text>
</comment>
<name>A0A820I782_9BILA</name>
<gene>
    <name evidence="4" type="ORF">KXQ929_LOCUS45893</name>
</gene>
<keyword evidence="2" id="KW-1133">Transmembrane helix</keyword>
<proteinExistence type="predicted"/>
<feature type="region of interest" description="Disordered" evidence="1">
    <location>
        <begin position="1"/>
        <end position="20"/>
    </location>
</feature>
<dbReference type="InterPro" id="IPR036188">
    <property type="entry name" value="FAD/NAD-bd_sf"/>
</dbReference>
<evidence type="ECO:0000256" key="1">
    <source>
        <dbReference type="SAM" id="MobiDB-lite"/>
    </source>
</evidence>
<keyword evidence="2" id="KW-0812">Transmembrane</keyword>
<dbReference type="SUPFAM" id="SSF51905">
    <property type="entry name" value="FAD/NAD(P)-binding domain"/>
    <property type="match status" value="1"/>
</dbReference>
<reference evidence="4" key="1">
    <citation type="submission" date="2021-02" db="EMBL/GenBank/DDBJ databases">
        <authorList>
            <person name="Nowell W R."/>
        </authorList>
    </citation>
    <scope>NUCLEOTIDE SEQUENCE</scope>
</reference>
<dbReference type="Gene3D" id="3.50.50.60">
    <property type="entry name" value="FAD/NAD(P)-binding domain"/>
    <property type="match status" value="1"/>
</dbReference>
<feature type="non-terminal residue" evidence="4">
    <location>
        <position position="1"/>
    </location>
</feature>
<feature type="transmembrane region" description="Helical" evidence="2">
    <location>
        <begin position="76"/>
        <end position="92"/>
    </location>
</feature>
<accession>A0A820I782</accession>
<evidence type="ECO:0000313" key="4">
    <source>
        <dbReference type="EMBL" id="CAF4307667.1"/>
    </source>
</evidence>
<dbReference type="InterPro" id="IPR006076">
    <property type="entry name" value="FAD-dep_OxRdtase"/>
</dbReference>
<evidence type="ECO:0000313" key="5">
    <source>
        <dbReference type="Proteomes" id="UP000663868"/>
    </source>
</evidence>
<dbReference type="EMBL" id="CAJOBB010014683">
    <property type="protein sequence ID" value="CAF4307667.1"/>
    <property type="molecule type" value="Genomic_DNA"/>
</dbReference>